<evidence type="ECO:0000256" key="2">
    <source>
        <dbReference type="ARBA" id="ARBA00023015"/>
    </source>
</evidence>
<keyword evidence="10" id="KW-1185">Reference proteome</keyword>
<feature type="coiled-coil region" evidence="6">
    <location>
        <begin position="114"/>
        <end position="141"/>
    </location>
</feature>
<dbReference type="GO" id="GO:0008270">
    <property type="term" value="F:zinc ion binding"/>
    <property type="evidence" value="ECO:0007669"/>
    <property type="project" value="InterPro"/>
</dbReference>
<dbReference type="PROSITE" id="PS00463">
    <property type="entry name" value="ZN2_CY6_FUNGAL_1"/>
    <property type="match status" value="1"/>
</dbReference>
<dbReference type="InterPro" id="IPR001138">
    <property type="entry name" value="Zn2Cys6_DnaBD"/>
</dbReference>
<dbReference type="InterPro" id="IPR053230">
    <property type="entry name" value="Trans_reg_galc"/>
</dbReference>
<dbReference type="SMART" id="SM00906">
    <property type="entry name" value="Fungal_trans"/>
    <property type="match status" value="1"/>
</dbReference>
<dbReference type="Gene3D" id="4.10.240.10">
    <property type="entry name" value="Zn(2)-C6 fungal-type DNA-binding domain"/>
    <property type="match status" value="1"/>
</dbReference>
<keyword evidence="3" id="KW-0238">DNA-binding</keyword>
<dbReference type="InterPro" id="IPR007219">
    <property type="entry name" value="XnlR_reg_dom"/>
</dbReference>
<evidence type="ECO:0000256" key="1">
    <source>
        <dbReference type="ARBA" id="ARBA00022723"/>
    </source>
</evidence>
<dbReference type="Pfam" id="PF00172">
    <property type="entry name" value="Zn_clus"/>
    <property type="match status" value="1"/>
</dbReference>
<keyword evidence="6" id="KW-0175">Coiled coil</keyword>
<dbReference type="RefSeq" id="XP_040688516.1">
    <property type="nucleotide sequence ID" value="XM_040837040.1"/>
</dbReference>
<dbReference type="GO" id="GO:0006351">
    <property type="term" value="P:DNA-templated transcription"/>
    <property type="evidence" value="ECO:0007669"/>
    <property type="project" value="InterPro"/>
</dbReference>
<dbReference type="OrthoDB" id="5296287at2759"/>
<dbReference type="CDD" id="cd12148">
    <property type="entry name" value="fungal_TF_MHR"/>
    <property type="match status" value="1"/>
</dbReference>
<feature type="region of interest" description="Disordered" evidence="7">
    <location>
        <begin position="26"/>
        <end position="49"/>
    </location>
</feature>
<dbReference type="SUPFAM" id="SSF57701">
    <property type="entry name" value="Zn2/Cys6 DNA-binding domain"/>
    <property type="match status" value="1"/>
</dbReference>
<keyword evidence="4" id="KW-0804">Transcription</keyword>
<reference evidence="10" key="1">
    <citation type="journal article" date="2017" name="Genome Biol.">
        <title>Comparative genomics reveals high biological diversity and specific adaptations in the industrially and medically important fungal genus Aspergillus.</title>
        <authorList>
            <person name="de Vries R.P."/>
            <person name="Riley R."/>
            <person name="Wiebenga A."/>
            <person name="Aguilar-Osorio G."/>
            <person name="Amillis S."/>
            <person name="Uchima C.A."/>
            <person name="Anderluh G."/>
            <person name="Asadollahi M."/>
            <person name="Askin M."/>
            <person name="Barry K."/>
            <person name="Battaglia E."/>
            <person name="Bayram O."/>
            <person name="Benocci T."/>
            <person name="Braus-Stromeyer S.A."/>
            <person name="Caldana C."/>
            <person name="Canovas D."/>
            <person name="Cerqueira G.C."/>
            <person name="Chen F."/>
            <person name="Chen W."/>
            <person name="Choi C."/>
            <person name="Clum A."/>
            <person name="Dos Santos R.A."/>
            <person name="Damasio A.R."/>
            <person name="Diallinas G."/>
            <person name="Emri T."/>
            <person name="Fekete E."/>
            <person name="Flipphi M."/>
            <person name="Freyberg S."/>
            <person name="Gallo A."/>
            <person name="Gournas C."/>
            <person name="Habgood R."/>
            <person name="Hainaut M."/>
            <person name="Harispe M.L."/>
            <person name="Henrissat B."/>
            <person name="Hilden K.S."/>
            <person name="Hope R."/>
            <person name="Hossain A."/>
            <person name="Karabika E."/>
            <person name="Karaffa L."/>
            <person name="Karanyi Z."/>
            <person name="Krasevec N."/>
            <person name="Kuo A."/>
            <person name="Kusch H."/>
            <person name="LaButti K."/>
            <person name="Lagendijk E.L."/>
            <person name="Lapidus A."/>
            <person name="Levasseur A."/>
            <person name="Lindquist E."/>
            <person name="Lipzen A."/>
            <person name="Logrieco A.F."/>
            <person name="MacCabe A."/>
            <person name="Maekelae M.R."/>
            <person name="Malavazi I."/>
            <person name="Melin P."/>
            <person name="Meyer V."/>
            <person name="Mielnichuk N."/>
            <person name="Miskei M."/>
            <person name="Molnar A.P."/>
            <person name="Mule G."/>
            <person name="Ngan C.Y."/>
            <person name="Orejas M."/>
            <person name="Orosz E."/>
            <person name="Ouedraogo J.P."/>
            <person name="Overkamp K.M."/>
            <person name="Park H.-S."/>
            <person name="Perrone G."/>
            <person name="Piumi F."/>
            <person name="Punt P.J."/>
            <person name="Ram A.F."/>
            <person name="Ramon A."/>
            <person name="Rauscher S."/>
            <person name="Record E."/>
            <person name="Riano-Pachon D.M."/>
            <person name="Robert V."/>
            <person name="Roehrig J."/>
            <person name="Ruller R."/>
            <person name="Salamov A."/>
            <person name="Salih N.S."/>
            <person name="Samson R.A."/>
            <person name="Sandor E."/>
            <person name="Sanguinetti M."/>
            <person name="Schuetze T."/>
            <person name="Sepcic K."/>
            <person name="Shelest E."/>
            <person name="Sherlock G."/>
            <person name="Sophianopoulou V."/>
            <person name="Squina F.M."/>
            <person name="Sun H."/>
            <person name="Susca A."/>
            <person name="Todd R.B."/>
            <person name="Tsang A."/>
            <person name="Unkles S.E."/>
            <person name="van de Wiele N."/>
            <person name="van Rossen-Uffink D."/>
            <person name="Oliveira J.V."/>
            <person name="Vesth T.C."/>
            <person name="Visser J."/>
            <person name="Yu J.-H."/>
            <person name="Zhou M."/>
            <person name="Andersen M.R."/>
            <person name="Archer D.B."/>
            <person name="Baker S.E."/>
            <person name="Benoit I."/>
            <person name="Brakhage A.A."/>
            <person name="Braus G.H."/>
            <person name="Fischer R."/>
            <person name="Frisvad J.C."/>
            <person name="Goldman G.H."/>
            <person name="Houbraken J."/>
            <person name="Oakley B."/>
            <person name="Pocsi I."/>
            <person name="Scazzocchio C."/>
            <person name="Seiboth B."/>
            <person name="vanKuyk P.A."/>
            <person name="Wortman J."/>
            <person name="Dyer P.S."/>
            <person name="Grigoriev I.V."/>
        </authorList>
    </citation>
    <scope>NUCLEOTIDE SEQUENCE [LARGE SCALE GENOMIC DNA]</scope>
    <source>
        <strain evidence="10">DTO 134E9</strain>
    </source>
</reference>
<evidence type="ECO:0000256" key="7">
    <source>
        <dbReference type="SAM" id="MobiDB-lite"/>
    </source>
</evidence>
<dbReference type="InterPro" id="IPR036864">
    <property type="entry name" value="Zn2-C6_fun-type_DNA-bd_sf"/>
</dbReference>
<dbReference type="CDD" id="cd00067">
    <property type="entry name" value="GAL4"/>
    <property type="match status" value="1"/>
</dbReference>
<feature type="region of interest" description="Disordered" evidence="7">
    <location>
        <begin position="520"/>
        <end position="542"/>
    </location>
</feature>
<feature type="domain" description="Zn(2)-C6 fungal-type" evidence="8">
    <location>
        <begin position="79"/>
        <end position="109"/>
    </location>
</feature>
<dbReference type="PANTHER" id="PTHR47654">
    <property type="entry name" value="ZN(II)2CYS6 TRANSCRIPTION FACTOR (EUROFUNG)-RELATED"/>
    <property type="match status" value="1"/>
</dbReference>
<dbReference type="GO" id="GO:0000981">
    <property type="term" value="F:DNA-binding transcription factor activity, RNA polymerase II-specific"/>
    <property type="evidence" value="ECO:0007669"/>
    <property type="project" value="InterPro"/>
</dbReference>
<evidence type="ECO:0000256" key="3">
    <source>
        <dbReference type="ARBA" id="ARBA00023125"/>
    </source>
</evidence>
<evidence type="ECO:0000313" key="10">
    <source>
        <dbReference type="Proteomes" id="UP000184383"/>
    </source>
</evidence>
<dbReference type="SMART" id="SM00066">
    <property type="entry name" value="GAL4"/>
    <property type="match status" value="1"/>
</dbReference>
<organism evidence="9 10">
    <name type="scientific">Aspergillus wentii DTO 134E9</name>
    <dbReference type="NCBI Taxonomy" id="1073089"/>
    <lineage>
        <taxon>Eukaryota</taxon>
        <taxon>Fungi</taxon>
        <taxon>Dikarya</taxon>
        <taxon>Ascomycota</taxon>
        <taxon>Pezizomycotina</taxon>
        <taxon>Eurotiomycetes</taxon>
        <taxon>Eurotiomycetidae</taxon>
        <taxon>Eurotiales</taxon>
        <taxon>Aspergillaceae</taxon>
        <taxon>Aspergillus</taxon>
        <taxon>Aspergillus subgen. Cremei</taxon>
    </lineage>
</organism>
<evidence type="ECO:0000256" key="6">
    <source>
        <dbReference type="SAM" id="Coils"/>
    </source>
</evidence>
<evidence type="ECO:0000256" key="5">
    <source>
        <dbReference type="ARBA" id="ARBA00023242"/>
    </source>
</evidence>
<evidence type="ECO:0000313" key="9">
    <source>
        <dbReference type="EMBL" id="OJJ34840.1"/>
    </source>
</evidence>
<dbReference type="PANTHER" id="PTHR47654:SF3">
    <property type="entry name" value="ZN(II)2CYS6 TRANSCRIPTION FACTOR (EUROFUNG)"/>
    <property type="match status" value="1"/>
</dbReference>
<keyword evidence="5" id="KW-0539">Nucleus</keyword>
<dbReference type="Proteomes" id="UP000184383">
    <property type="component" value="Unassembled WGS sequence"/>
</dbReference>
<gene>
    <name evidence="9" type="ORF">ASPWEDRAFT_479719</name>
</gene>
<accession>A0A1L9RIS9</accession>
<dbReference type="AlphaFoldDB" id="A0A1L9RIS9"/>
<feature type="region of interest" description="Disordered" evidence="7">
    <location>
        <begin position="246"/>
        <end position="266"/>
    </location>
</feature>
<evidence type="ECO:0000256" key="4">
    <source>
        <dbReference type="ARBA" id="ARBA00023163"/>
    </source>
</evidence>
<dbReference type="GeneID" id="63752888"/>
<dbReference type="Pfam" id="PF04082">
    <property type="entry name" value="Fungal_trans"/>
    <property type="match status" value="1"/>
</dbReference>
<proteinExistence type="predicted"/>
<keyword evidence="2" id="KW-0805">Transcription regulation</keyword>
<dbReference type="GO" id="GO:0003677">
    <property type="term" value="F:DNA binding"/>
    <property type="evidence" value="ECO:0007669"/>
    <property type="project" value="UniProtKB-KW"/>
</dbReference>
<name>A0A1L9RIS9_ASPWE</name>
<feature type="compositionally biased region" description="Polar residues" evidence="7">
    <location>
        <begin position="520"/>
        <end position="537"/>
    </location>
</feature>
<dbReference type="VEuPathDB" id="FungiDB:ASPWEDRAFT_479719"/>
<protein>
    <recommendedName>
        <fullName evidence="8">Zn(2)-C6 fungal-type domain-containing protein</fullName>
    </recommendedName>
</protein>
<dbReference type="PROSITE" id="PS50048">
    <property type="entry name" value="ZN2_CY6_FUNGAL_2"/>
    <property type="match status" value="1"/>
</dbReference>
<dbReference type="EMBL" id="KV878212">
    <property type="protein sequence ID" value="OJJ34840.1"/>
    <property type="molecule type" value="Genomic_DNA"/>
</dbReference>
<keyword evidence="1" id="KW-0479">Metal-binding</keyword>
<evidence type="ECO:0000259" key="8">
    <source>
        <dbReference type="PROSITE" id="PS50048"/>
    </source>
</evidence>
<sequence length="887" mass="98025">MSSLQFPAWAEQSSLFKLPCTDTEPYNQASNTETPLPHLPGNDTERAGSKKMAIPRLAEGPESAFPSPGRFHRRHVRRACESCRQRKTKCTGDKSGCRNCREAGIICCYTDGKREKSKRQLASLSAKVQAYEDVIKKLSSRFGVSDEQLMSMALMVEASSDLTLFPDGGSVTSGDLIAPWNPGSGQPSSRSSSVGPFEAVDQTEEDFNRDETARATGFIGKSSEIAWLQKLSREINQKYDVWPSSASDITDTGGLPSPTLTPRAEGQTDPCVVSSNYYLDDLEIPAPEQLDAHDVPSRDTATKLFNAYLTSVHPSFPIIGISTFISQFQVFFNQPSLKPGNKWLAILNLIFAVGAKYSHLTDAEWRGDEDDHYLYFSRARALSLDDQLLHHPDLQQLQVEGLASFYLLALGHINRSWILLGGAIRGALALGLHLRNVGTCTSDTSKEIRYRVWWSLYTIEYLLSVVTGRPSCIIDSACSTPLPVPFDESDFQKEEVARQISDAARGSSSQLERITVSSTCSLNSSAESDSNDTATNPKDTDTNKAEYLKGLPPCMSLYFLQLTKLISISKRMTIKLYSPEAAHSPWPSTEFTIQSLVLELDSWFMNLPTPYDFTSTQTSQCPMSQRMSLAFLFYSTKIGITRPCLCRLDMMQQGDREYDSCSKTAAECVESACHMLTLFPDSSDAALLHRISPWWCILHFLMQATTVLLLELAFRTQHVPEKSNMVSKAAKKALEWLSTISQSNMASERAWKLCDGFMRRLASHVGVDISEFTCSSEATTEASPDDQFDAATAANAATADVLAAELDSIICSPMDQSNTPLAAPVSYTLEPSDVLDIMKTEKPLAVRESYDDCLPYDPTTGQITGSFFPEASNLDLDLGYVWNDPIC</sequence>
<dbReference type="STRING" id="1073089.A0A1L9RIS9"/>